<dbReference type="CDD" id="cd02440">
    <property type="entry name" value="AdoMet_MTases"/>
    <property type="match status" value="1"/>
</dbReference>
<sequence>MAEDDAVIHIPVADHASRDESSDSAFGDDLSDTTSVASTIWRHRFEHGRRYHKYQQGAYWGPNDDQQNDQLDIGHHMLRMMLHDKLYLAPIPESPQAGHRRQVLDVGCGTGIWCIDFADDHPSAEVTGIDLSPIQPTFAPPNCHFEIDDCCAPWTFDDNTFDMINVRCMFGSIADWPQLYREIHDHLKPGGWINQLEMSIDFKSDDGTEDPVMCEWSRLFLEAADKFGKTMRVVDNMKGWIADAGFQDVHEVKYKIPVGGWSSDAHLKELGKWNLLYCYHGAEGWAIFLLTHVMGWNIEEVQILVAKFKSALKNRKTHMYYDVSVVYAQKPMGQ</sequence>
<organism evidence="1 2">
    <name type="scientific">Saccharata proteae CBS 121410</name>
    <dbReference type="NCBI Taxonomy" id="1314787"/>
    <lineage>
        <taxon>Eukaryota</taxon>
        <taxon>Fungi</taxon>
        <taxon>Dikarya</taxon>
        <taxon>Ascomycota</taxon>
        <taxon>Pezizomycotina</taxon>
        <taxon>Dothideomycetes</taxon>
        <taxon>Dothideomycetes incertae sedis</taxon>
        <taxon>Botryosphaeriales</taxon>
        <taxon>Saccharataceae</taxon>
        <taxon>Saccharata</taxon>
    </lineage>
</organism>
<dbReference type="GO" id="GO:0032259">
    <property type="term" value="P:methylation"/>
    <property type="evidence" value="ECO:0007669"/>
    <property type="project" value="UniProtKB-KW"/>
</dbReference>
<dbReference type="AlphaFoldDB" id="A0A9P4HVL4"/>
<keyword evidence="1" id="KW-0489">Methyltransferase</keyword>
<dbReference type="PANTHER" id="PTHR43591">
    <property type="entry name" value="METHYLTRANSFERASE"/>
    <property type="match status" value="1"/>
</dbReference>
<protein>
    <submittedName>
        <fullName evidence="1">Methyltransferase family protein</fullName>
    </submittedName>
</protein>
<keyword evidence="1" id="KW-0808">Transferase</keyword>
<gene>
    <name evidence="1" type="ORF">K490DRAFT_65388</name>
</gene>
<comment type="caution">
    <text evidence="1">The sequence shown here is derived from an EMBL/GenBank/DDBJ whole genome shotgun (WGS) entry which is preliminary data.</text>
</comment>
<dbReference type="EMBL" id="ML978719">
    <property type="protein sequence ID" value="KAF2087558.1"/>
    <property type="molecule type" value="Genomic_DNA"/>
</dbReference>
<accession>A0A9P4HVL4</accession>
<dbReference type="Pfam" id="PF13489">
    <property type="entry name" value="Methyltransf_23"/>
    <property type="match status" value="1"/>
</dbReference>
<dbReference type="SUPFAM" id="SSF53335">
    <property type="entry name" value="S-adenosyl-L-methionine-dependent methyltransferases"/>
    <property type="match status" value="1"/>
</dbReference>
<dbReference type="Proteomes" id="UP000799776">
    <property type="component" value="Unassembled WGS sequence"/>
</dbReference>
<keyword evidence="2" id="KW-1185">Reference proteome</keyword>
<evidence type="ECO:0000313" key="1">
    <source>
        <dbReference type="EMBL" id="KAF2087558.1"/>
    </source>
</evidence>
<evidence type="ECO:0000313" key="2">
    <source>
        <dbReference type="Proteomes" id="UP000799776"/>
    </source>
</evidence>
<proteinExistence type="predicted"/>
<dbReference type="Gene3D" id="3.40.50.150">
    <property type="entry name" value="Vaccinia Virus protein VP39"/>
    <property type="match status" value="1"/>
</dbReference>
<reference evidence="1" key="1">
    <citation type="journal article" date="2020" name="Stud. Mycol.">
        <title>101 Dothideomycetes genomes: a test case for predicting lifestyles and emergence of pathogens.</title>
        <authorList>
            <person name="Haridas S."/>
            <person name="Albert R."/>
            <person name="Binder M."/>
            <person name="Bloem J."/>
            <person name="Labutti K."/>
            <person name="Salamov A."/>
            <person name="Andreopoulos B."/>
            <person name="Baker S."/>
            <person name="Barry K."/>
            <person name="Bills G."/>
            <person name="Bluhm B."/>
            <person name="Cannon C."/>
            <person name="Castanera R."/>
            <person name="Culley D."/>
            <person name="Daum C."/>
            <person name="Ezra D."/>
            <person name="Gonzalez J."/>
            <person name="Henrissat B."/>
            <person name="Kuo A."/>
            <person name="Liang C."/>
            <person name="Lipzen A."/>
            <person name="Lutzoni F."/>
            <person name="Magnuson J."/>
            <person name="Mondo S."/>
            <person name="Nolan M."/>
            <person name="Ohm R."/>
            <person name="Pangilinan J."/>
            <person name="Park H.-J."/>
            <person name="Ramirez L."/>
            <person name="Alfaro M."/>
            <person name="Sun H."/>
            <person name="Tritt A."/>
            <person name="Yoshinaga Y."/>
            <person name="Zwiers L.-H."/>
            <person name="Turgeon B."/>
            <person name="Goodwin S."/>
            <person name="Spatafora J."/>
            <person name="Crous P."/>
            <person name="Grigoriev I."/>
        </authorList>
    </citation>
    <scope>NUCLEOTIDE SEQUENCE</scope>
    <source>
        <strain evidence="1">CBS 121410</strain>
    </source>
</reference>
<dbReference type="OrthoDB" id="2013972at2759"/>
<dbReference type="PANTHER" id="PTHR43591:SF10">
    <property type="entry name" value="ABC TRANSMEMBRANE TYPE-1 DOMAIN-CONTAINING PROTEIN-RELATED"/>
    <property type="match status" value="1"/>
</dbReference>
<name>A0A9P4HVL4_9PEZI</name>
<dbReference type="GO" id="GO:0008168">
    <property type="term" value="F:methyltransferase activity"/>
    <property type="evidence" value="ECO:0007669"/>
    <property type="project" value="UniProtKB-KW"/>
</dbReference>
<dbReference type="InterPro" id="IPR029063">
    <property type="entry name" value="SAM-dependent_MTases_sf"/>
</dbReference>